<organism evidence="3 4">
    <name type="scientific">Saponaria officinalis</name>
    <name type="common">Common soapwort</name>
    <name type="synonym">Lychnis saponaria</name>
    <dbReference type="NCBI Taxonomy" id="3572"/>
    <lineage>
        <taxon>Eukaryota</taxon>
        <taxon>Viridiplantae</taxon>
        <taxon>Streptophyta</taxon>
        <taxon>Embryophyta</taxon>
        <taxon>Tracheophyta</taxon>
        <taxon>Spermatophyta</taxon>
        <taxon>Magnoliopsida</taxon>
        <taxon>eudicotyledons</taxon>
        <taxon>Gunneridae</taxon>
        <taxon>Pentapetalae</taxon>
        <taxon>Caryophyllales</taxon>
        <taxon>Caryophyllaceae</taxon>
        <taxon>Caryophylleae</taxon>
        <taxon>Saponaria</taxon>
    </lineage>
</organism>
<dbReference type="PANTHER" id="PTHR33463">
    <property type="entry name" value="NB-ARC DOMAIN-CONTAINING PROTEIN-RELATED"/>
    <property type="match status" value="1"/>
</dbReference>
<dbReference type="EMBL" id="JBDFQZ010000004">
    <property type="protein sequence ID" value="KAK9734511.1"/>
    <property type="molecule type" value="Genomic_DNA"/>
</dbReference>
<dbReference type="SUPFAM" id="SSF52058">
    <property type="entry name" value="L domain-like"/>
    <property type="match status" value="1"/>
</dbReference>
<accession>A0AAW1LPP2</accession>
<dbReference type="InterPro" id="IPR050905">
    <property type="entry name" value="Plant_NBS-LRR"/>
</dbReference>
<reference evidence="3" key="1">
    <citation type="submission" date="2024-03" db="EMBL/GenBank/DDBJ databases">
        <title>WGS assembly of Saponaria officinalis var. Norfolk2.</title>
        <authorList>
            <person name="Jenkins J."/>
            <person name="Shu S."/>
            <person name="Grimwood J."/>
            <person name="Barry K."/>
            <person name="Goodstein D."/>
            <person name="Schmutz J."/>
            <person name="Leebens-Mack J."/>
            <person name="Osbourn A."/>
        </authorList>
    </citation>
    <scope>NUCLEOTIDE SEQUENCE [LARGE SCALE GENOMIC DNA]</scope>
    <source>
        <strain evidence="3">JIC</strain>
    </source>
</reference>
<evidence type="ECO:0000259" key="2">
    <source>
        <dbReference type="Pfam" id="PF23247"/>
    </source>
</evidence>
<feature type="domain" description="Disease resistance protein At4g27190-like leucine-rich repeats" evidence="2">
    <location>
        <begin position="286"/>
        <end position="393"/>
    </location>
</feature>
<dbReference type="InterPro" id="IPR057135">
    <property type="entry name" value="At4g27190-like_LRR"/>
</dbReference>
<evidence type="ECO:0000313" key="4">
    <source>
        <dbReference type="Proteomes" id="UP001443914"/>
    </source>
</evidence>
<gene>
    <name evidence="3" type="ORF">RND81_04G144500</name>
</gene>
<sequence length="1020" mass="115776">MKKVNIVHSLADDGHKIMVDAIPRWMSKKTLTEYTTISLLSRNDYSRLNGMESDKLQILLLRGMMIPDISNSFFAGMKNLDVLHLSDLNLQPRLPESIGKLEKLRTLYLEGCKLGDIRVIGELVNLSVLCLCHSYMEEFPDEIGELRNLRLLDLTGCICKFRPLLANILGRLSELEGLYMFDSFENHLGSIEDGGTSCVPHAIEFNKLQYLNALQMHIWCAEQLSIDSKFVKNLDKFRICVKYGELKYSDTPELQSFHGILHIKEIDIDEVLGIKTLQALLKKADWLRLSKARKINNIVMELDNEGLRDLKYLEVDDCKDMDFIVNLKGKNDLLVFPSLLSLKLKELPKLKWVCDEEAPSGIFSNLQDLSIYHLKNLQYVLPFAHVPRKLVKIEVSLCHSVNFIFMENVTDDGSPAVKEETEVIELPFLKSLELSYMDHLISLLGSENLFRIGDGVQGHQVFFSPRVLFSSLEQLSLVNCKRIVKLWDKALGISSFQSLKTIKIDRCEKLSSVGPLSIFSTLVQLESLTIENCKSMHEVITADGTEETEIHDQVVIFPHLKDLVIRESSLLKSFYGGIYKLKFPKLKNLQLDNLVCLNNFAGSQNSSVLFHEEMDFPCLEELAVSCVKDEVMGLWDWHLDGQSTPLFNPIPMLRKLTLGKTNGLRLIPSIIYKNLSSLNLTRFNDEVLLSSGKEGSVWTYSQLPKMKDLCVADSNSLKDLLGKEDFNAVTALTFCGQLKNLALCNLPRLKIFPWHLFKNLCSLQLVGLSWEYVLSADTLVRLQKSLQQLEALMIRNCKKMRVVIQDDGEGDADLIFEFPRLKAIILSHSSITGFSSTINATLCLPSLEGIKIEECEVLQHFWSGPIIAPKLKEIDLRYCNTMQLFLAGNPNQLVELESLKNVQLSYCSAMLSFSSVTLRAPSLWQVRLEDCPQMQWFLPNNPNHDDALVLLSLALVFITGCPQMQSFSTGSLLTPNIYYVSVDEESYLMMELEINLNHLLRSCLDNDFSEELNAFFCEAL</sequence>
<name>A0AAW1LPP2_SAPOF</name>
<protein>
    <recommendedName>
        <fullName evidence="2">Disease resistance protein At4g27190-like leucine-rich repeats domain-containing protein</fullName>
    </recommendedName>
</protein>
<comment type="caution">
    <text evidence="3">The sequence shown here is derived from an EMBL/GenBank/DDBJ whole genome shotgun (WGS) entry which is preliminary data.</text>
</comment>
<keyword evidence="1" id="KW-0611">Plant defense</keyword>
<dbReference type="Proteomes" id="UP001443914">
    <property type="component" value="Unassembled WGS sequence"/>
</dbReference>
<dbReference type="AlphaFoldDB" id="A0AAW1LPP2"/>
<evidence type="ECO:0000313" key="3">
    <source>
        <dbReference type="EMBL" id="KAK9734511.1"/>
    </source>
</evidence>
<dbReference type="InterPro" id="IPR032675">
    <property type="entry name" value="LRR_dom_sf"/>
</dbReference>
<dbReference type="Pfam" id="PF23247">
    <property type="entry name" value="LRR_RPS2"/>
    <property type="match status" value="2"/>
</dbReference>
<dbReference type="Pfam" id="PF13855">
    <property type="entry name" value="LRR_8"/>
    <property type="match status" value="1"/>
</dbReference>
<feature type="domain" description="Disease resistance protein At4g27190-like leucine-rich repeats" evidence="2">
    <location>
        <begin position="472"/>
        <end position="599"/>
    </location>
</feature>
<evidence type="ECO:0000256" key="1">
    <source>
        <dbReference type="ARBA" id="ARBA00022821"/>
    </source>
</evidence>
<keyword evidence="4" id="KW-1185">Reference proteome</keyword>
<dbReference type="SUPFAM" id="SSF52047">
    <property type="entry name" value="RNI-like"/>
    <property type="match status" value="2"/>
</dbReference>
<dbReference type="InterPro" id="IPR001611">
    <property type="entry name" value="Leu-rich_rpt"/>
</dbReference>
<dbReference type="PANTHER" id="PTHR33463:SF218">
    <property type="entry name" value="DISEASE RESISTANCE PROTEIN RPS2-LIKE"/>
    <property type="match status" value="1"/>
</dbReference>
<dbReference type="Gene3D" id="3.80.10.10">
    <property type="entry name" value="Ribonuclease Inhibitor"/>
    <property type="match status" value="2"/>
</dbReference>
<proteinExistence type="predicted"/>